<feature type="transmembrane region" description="Helical" evidence="6">
    <location>
        <begin position="66"/>
        <end position="85"/>
    </location>
</feature>
<feature type="transmembrane region" description="Helical" evidence="6">
    <location>
        <begin position="285"/>
        <end position="305"/>
    </location>
</feature>
<dbReference type="Gene3D" id="1.20.1250.20">
    <property type="entry name" value="MFS general substrate transporter like domains"/>
    <property type="match status" value="2"/>
</dbReference>
<proteinExistence type="predicted"/>
<evidence type="ECO:0000256" key="1">
    <source>
        <dbReference type="ARBA" id="ARBA00004651"/>
    </source>
</evidence>
<dbReference type="SUPFAM" id="SSF103473">
    <property type="entry name" value="MFS general substrate transporter"/>
    <property type="match status" value="1"/>
</dbReference>
<keyword evidence="5 6" id="KW-0472">Membrane</keyword>
<dbReference type="PANTHER" id="PTHR43124:SF3">
    <property type="entry name" value="CHLORAMPHENICOL EFFLUX PUMP RV0191"/>
    <property type="match status" value="1"/>
</dbReference>
<comment type="subcellular location">
    <subcellularLocation>
        <location evidence="1">Cell membrane</location>
        <topology evidence="1">Multi-pass membrane protein</topology>
    </subcellularLocation>
</comment>
<dbReference type="PANTHER" id="PTHR43124">
    <property type="entry name" value="PURINE EFFLUX PUMP PBUE"/>
    <property type="match status" value="1"/>
</dbReference>
<evidence type="ECO:0000256" key="2">
    <source>
        <dbReference type="ARBA" id="ARBA00022475"/>
    </source>
</evidence>
<keyword evidence="9" id="KW-1185">Reference proteome</keyword>
<evidence type="ECO:0000313" key="9">
    <source>
        <dbReference type="Proteomes" id="UP001597286"/>
    </source>
</evidence>
<feature type="transmembrane region" description="Helical" evidence="6">
    <location>
        <begin position="195"/>
        <end position="219"/>
    </location>
</feature>
<feature type="transmembrane region" description="Helical" evidence="6">
    <location>
        <begin position="40"/>
        <end position="59"/>
    </location>
</feature>
<keyword evidence="4 6" id="KW-1133">Transmembrane helix</keyword>
<dbReference type="PROSITE" id="PS50850">
    <property type="entry name" value="MFS"/>
    <property type="match status" value="1"/>
</dbReference>
<evidence type="ECO:0000256" key="6">
    <source>
        <dbReference type="SAM" id="Phobius"/>
    </source>
</evidence>
<dbReference type="InterPro" id="IPR050189">
    <property type="entry name" value="MFS_Efflux_Transporters"/>
</dbReference>
<feature type="transmembrane region" description="Helical" evidence="6">
    <location>
        <begin position="231"/>
        <end position="251"/>
    </location>
</feature>
<dbReference type="InterPro" id="IPR020846">
    <property type="entry name" value="MFS_dom"/>
</dbReference>
<evidence type="ECO:0000259" key="7">
    <source>
        <dbReference type="PROSITE" id="PS50850"/>
    </source>
</evidence>
<dbReference type="Pfam" id="PF07690">
    <property type="entry name" value="MFS_1"/>
    <property type="match status" value="1"/>
</dbReference>
<dbReference type="RefSeq" id="WP_378484448.1">
    <property type="nucleotide sequence ID" value="NZ_JBHUFB010000008.1"/>
</dbReference>
<feature type="transmembrane region" description="Helical" evidence="6">
    <location>
        <begin position="124"/>
        <end position="146"/>
    </location>
</feature>
<feature type="transmembrane region" description="Helical" evidence="6">
    <location>
        <begin position="258"/>
        <end position="279"/>
    </location>
</feature>
<evidence type="ECO:0000256" key="5">
    <source>
        <dbReference type="ARBA" id="ARBA00023136"/>
    </source>
</evidence>
<evidence type="ECO:0000256" key="3">
    <source>
        <dbReference type="ARBA" id="ARBA00022692"/>
    </source>
</evidence>
<feature type="transmembrane region" description="Helical" evidence="6">
    <location>
        <begin position="152"/>
        <end position="174"/>
    </location>
</feature>
<dbReference type="EMBL" id="JBHUFB010000008">
    <property type="protein sequence ID" value="MFD1811858.1"/>
    <property type="molecule type" value="Genomic_DNA"/>
</dbReference>
<gene>
    <name evidence="8" type="ORF">ACFSJG_06495</name>
</gene>
<protein>
    <submittedName>
        <fullName evidence="8">MFS transporter</fullName>
    </submittedName>
</protein>
<dbReference type="Proteomes" id="UP001597286">
    <property type="component" value="Unassembled WGS sequence"/>
</dbReference>
<keyword evidence="3 6" id="KW-0812">Transmembrane</keyword>
<evidence type="ECO:0000256" key="4">
    <source>
        <dbReference type="ARBA" id="ARBA00022989"/>
    </source>
</evidence>
<comment type="caution">
    <text evidence="8">The sequence shown here is derived from an EMBL/GenBank/DDBJ whole genome shotgun (WGS) entry which is preliminary data.</text>
</comment>
<evidence type="ECO:0000313" key="8">
    <source>
        <dbReference type="EMBL" id="MFD1811858.1"/>
    </source>
</evidence>
<feature type="transmembrane region" description="Helical" evidence="6">
    <location>
        <begin position="353"/>
        <end position="373"/>
    </location>
</feature>
<feature type="domain" description="Major facilitator superfamily (MFS) profile" evidence="7">
    <location>
        <begin position="1"/>
        <end position="377"/>
    </location>
</feature>
<reference evidence="9" key="1">
    <citation type="journal article" date="2019" name="Int. J. Syst. Evol. Microbiol.">
        <title>The Global Catalogue of Microorganisms (GCM) 10K type strain sequencing project: providing services to taxonomists for standard genome sequencing and annotation.</title>
        <authorList>
            <consortium name="The Broad Institute Genomics Platform"/>
            <consortium name="The Broad Institute Genome Sequencing Center for Infectious Disease"/>
            <person name="Wu L."/>
            <person name="Ma J."/>
        </authorList>
    </citation>
    <scope>NUCLEOTIDE SEQUENCE [LARGE SCALE GENOMIC DNA]</scope>
    <source>
        <strain evidence="9">DT72</strain>
    </source>
</reference>
<organism evidence="8 9">
    <name type="scientific">Rhodococcus gannanensis</name>
    <dbReference type="NCBI Taxonomy" id="1960308"/>
    <lineage>
        <taxon>Bacteria</taxon>
        <taxon>Bacillati</taxon>
        <taxon>Actinomycetota</taxon>
        <taxon>Actinomycetes</taxon>
        <taxon>Mycobacteriales</taxon>
        <taxon>Nocardiaceae</taxon>
        <taxon>Rhodococcus</taxon>
    </lineage>
</organism>
<feature type="transmembrane region" description="Helical" evidence="6">
    <location>
        <begin position="326"/>
        <end position="347"/>
    </location>
</feature>
<dbReference type="InterPro" id="IPR011701">
    <property type="entry name" value="MFS"/>
</dbReference>
<accession>A0ABW4P1L9</accession>
<dbReference type="CDD" id="cd17324">
    <property type="entry name" value="MFS_NepI_like"/>
    <property type="match status" value="1"/>
</dbReference>
<keyword evidence="2" id="KW-1003">Cell membrane</keyword>
<sequence>MLALALGGFGIGTTEFVAMGLLPEMATGLGISEPTAGHVISAYALGVVVGAPTIAALTARVPRRTLLVALMVAFTVGNVASVLAPTYGTLMVARFVAGLPHGAYFGIAALVAAHLAEPGRRAKAVATVMLGLSVANVIGVPVATWLGQNLGWRTAFALVAAIGVVTVLSLAAWMPRLDDMPASSPIAELGALTRVQVWMTLIMGMVGFGGMFAVYTYISTTLTDVAGLSKSLIPVALMLYGLGMVVGNVLGGHLADRALLRSLAAAMTFLAVLLAVFAVAARTSVVALGLVFLIGLAGASMVPALQTRLMDVAEDAQNLAAALNHAALNVANAFGAWIGGVVIAAGFGYSAPAAVGSLLAVAGLGVLGVAVLLERRGGAVPTSARCHA</sequence>
<dbReference type="InterPro" id="IPR036259">
    <property type="entry name" value="MFS_trans_sf"/>
</dbReference>
<feature type="transmembrane region" description="Helical" evidence="6">
    <location>
        <begin position="91"/>
        <end position="112"/>
    </location>
</feature>
<name>A0ABW4P1L9_9NOCA</name>